<dbReference type="AlphaFoldDB" id="A0AAE1G8Q5"/>
<keyword evidence="9" id="KW-1185">Reference proteome</keyword>
<dbReference type="Pfam" id="PF12799">
    <property type="entry name" value="LRR_4"/>
    <property type="match status" value="1"/>
</dbReference>
<evidence type="ECO:0000256" key="6">
    <source>
        <dbReference type="SAM" id="Phobius"/>
    </source>
</evidence>
<dbReference type="GO" id="GO:0007165">
    <property type="term" value="P:signal transduction"/>
    <property type="evidence" value="ECO:0007669"/>
    <property type="project" value="InterPro"/>
</dbReference>
<dbReference type="Proteomes" id="UP001286313">
    <property type="component" value="Unassembled WGS sequence"/>
</dbReference>
<evidence type="ECO:0000256" key="2">
    <source>
        <dbReference type="ARBA" id="ARBA00022614"/>
    </source>
</evidence>
<dbReference type="Gene3D" id="3.80.10.10">
    <property type="entry name" value="Ribonuclease Inhibitor"/>
    <property type="match status" value="4"/>
</dbReference>
<dbReference type="InterPro" id="IPR001611">
    <property type="entry name" value="Leu-rich_rpt"/>
</dbReference>
<gene>
    <name evidence="8" type="ORF">Pcinc_007723</name>
</gene>
<evidence type="ECO:0000256" key="4">
    <source>
        <dbReference type="ARBA" id="ARBA00022737"/>
    </source>
</evidence>
<dbReference type="InterPro" id="IPR000157">
    <property type="entry name" value="TIR_dom"/>
</dbReference>
<dbReference type="PROSITE" id="PS50104">
    <property type="entry name" value="TIR"/>
    <property type="match status" value="1"/>
</dbReference>
<feature type="domain" description="TIR" evidence="7">
    <location>
        <begin position="686"/>
        <end position="821"/>
    </location>
</feature>
<evidence type="ECO:0000259" key="7">
    <source>
        <dbReference type="PROSITE" id="PS50104"/>
    </source>
</evidence>
<keyword evidence="2" id="KW-0433">Leucine-rich repeat</keyword>
<evidence type="ECO:0000256" key="1">
    <source>
        <dbReference type="ARBA" id="ARBA00009634"/>
    </source>
</evidence>
<dbReference type="SMART" id="SM00364">
    <property type="entry name" value="LRR_BAC"/>
    <property type="match status" value="5"/>
</dbReference>
<evidence type="ECO:0000313" key="8">
    <source>
        <dbReference type="EMBL" id="KAK3888192.1"/>
    </source>
</evidence>
<dbReference type="SUPFAM" id="SSF52058">
    <property type="entry name" value="L domain-like"/>
    <property type="match status" value="2"/>
</dbReference>
<keyword evidence="4" id="KW-0677">Repeat</keyword>
<keyword evidence="3" id="KW-0732">Signal</keyword>
<dbReference type="PANTHER" id="PTHR24366">
    <property type="entry name" value="IG(IMMUNOGLOBULIN) AND LRR(LEUCINE RICH REPEAT) DOMAINS"/>
    <property type="match status" value="1"/>
</dbReference>
<dbReference type="SUPFAM" id="SSF52200">
    <property type="entry name" value="Toll/Interleukin receptor TIR domain"/>
    <property type="match status" value="1"/>
</dbReference>
<dbReference type="Pfam" id="PF00560">
    <property type="entry name" value="LRR_1"/>
    <property type="match status" value="1"/>
</dbReference>
<dbReference type="InterPro" id="IPR032675">
    <property type="entry name" value="LRR_dom_sf"/>
</dbReference>
<keyword evidence="6" id="KW-0812">Transmembrane</keyword>
<dbReference type="InterPro" id="IPR035897">
    <property type="entry name" value="Toll_tir_struct_dom_sf"/>
</dbReference>
<proteinExistence type="inferred from homology"/>
<dbReference type="SMART" id="SM00369">
    <property type="entry name" value="LRR_TYP"/>
    <property type="match status" value="8"/>
</dbReference>
<sequence length="940" mass="104822">MVLMLDYWGRTLARRRQVGSPIREDQEHVSCSSLSGADNITHFNCPTRQAFYNLAAEGPRKEYVSVSIVRVDGELSLKPFDNLTLIQLGLSQANVTYFTHQMKTIPLLRELDLSDNPDFIVSSFASLGTLPVLYRLSLHGTNLSSELWLKHVMDQAKSLQHLDISSTHLTHLNSTIFHQSMNLTTLNIADNELPSIKLDKDLVRQLTSLNLSGCGLEEVVMVQQLPGQLRSLDPVSPASIRLQYLSLQHNRLTHLPESLIAIVSANSANLNITDNLWSESCTSCSLYHLWQYALDSPHLVEGWEALQCFKPIDALASCGWQQCPPGCSCNSYTKVVDCQHAELQVIPMVGPAEARHLFLSNNNLKDLQGIHSPAWCNLTTLDVHNNQLTALAPQDVTGHCSCYDNELFYRNENTCFPQQLESLVLSKNHLKNFYFNDCQLLYPLKKLDLSWNMLDSLGIKECGALVQLQNLILGHNKLHNLPEADLAIFPSVRWLNLTSNHLVTLPTRITRFMPSLMTLDLSHNSLYNFSGKIKYPESPFASLIVSSLEELRLDHNNFSLINPMLGLKGLRTLEKLTLSNNPWSCRCNVLKDFPARVVAQLDNKALINALLVVKCAHPDNLQGLDVIYQNFDTECGHAVTNTPNIATLVACLITLGIFVVIFYYGWEVVTRKSPLNPSNGDATQGRKYDVMVVHAYRDYELVKREVIGPLVSLGYSVAWHDTAFPPGEWICVSVEEAIRNSRRMLVVATENLVSSNHYPPLDSDKDSVQESVSPEDSVSQFPHGKVSLWDISVSFKDFASLLGLPEDSQQISFPAMLSEMVAKEVEGKLANPVSLPATSSPRVQGAVQSGTNPLSGLSAWHSVKSLLADVPVGVTRGRRGLEVMFRYHPPLILPLVNGPDHPRMFHGGSRYHILGWGETWLHPVQDLFQDVVRVGTGVCL</sequence>
<feature type="region of interest" description="Disordered" evidence="5">
    <location>
        <begin position="757"/>
        <end position="779"/>
    </location>
</feature>
<evidence type="ECO:0000313" key="9">
    <source>
        <dbReference type="Proteomes" id="UP001286313"/>
    </source>
</evidence>
<evidence type="ECO:0000256" key="5">
    <source>
        <dbReference type="SAM" id="MobiDB-lite"/>
    </source>
</evidence>
<reference evidence="8" key="1">
    <citation type="submission" date="2023-10" db="EMBL/GenBank/DDBJ databases">
        <title>Genome assemblies of two species of porcelain crab, Petrolisthes cinctipes and Petrolisthes manimaculis (Anomura: Porcellanidae).</title>
        <authorList>
            <person name="Angst P."/>
        </authorList>
    </citation>
    <scope>NUCLEOTIDE SEQUENCE</scope>
    <source>
        <strain evidence="8">PB745_01</strain>
        <tissue evidence="8">Gill</tissue>
    </source>
</reference>
<dbReference type="InterPro" id="IPR000372">
    <property type="entry name" value="LRRNT"/>
</dbReference>
<dbReference type="PROSITE" id="PS51450">
    <property type="entry name" value="LRR"/>
    <property type="match status" value="2"/>
</dbReference>
<dbReference type="InterPro" id="IPR003591">
    <property type="entry name" value="Leu-rich_rpt_typical-subtyp"/>
</dbReference>
<protein>
    <recommendedName>
        <fullName evidence="7">TIR domain-containing protein</fullName>
    </recommendedName>
</protein>
<dbReference type="Gene3D" id="3.40.50.10140">
    <property type="entry name" value="Toll/interleukin-1 receptor homology (TIR) domain"/>
    <property type="match status" value="1"/>
</dbReference>
<keyword evidence="6" id="KW-1133">Transmembrane helix</keyword>
<dbReference type="InterPro" id="IPR025875">
    <property type="entry name" value="Leu-rich_rpt_4"/>
</dbReference>
<comment type="caution">
    <text evidence="8">The sequence shown here is derived from an EMBL/GenBank/DDBJ whole genome shotgun (WGS) entry which is preliminary data.</text>
</comment>
<evidence type="ECO:0000256" key="3">
    <source>
        <dbReference type="ARBA" id="ARBA00022729"/>
    </source>
</evidence>
<feature type="compositionally biased region" description="Polar residues" evidence="5">
    <location>
        <begin position="769"/>
        <end position="779"/>
    </location>
</feature>
<accession>A0AAE1G8Q5</accession>
<dbReference type="EMBL" id="JAWQEG010000579">
    <property type="protein sequence ID" value="KAK3888192.1"/>
    <property type="molecule type" value="Genomic_DNA"/>
</dbReference>
<keyword evidence="6" id="KW-0472">Membrane</keyword>
<feature type="transmembrane region" description="Helical" evidence="6">
    <location>
        <begin position="645"/>
        <end position="666"/>
    </location>
</feature>
<dbReference type="PANTHER" id="PTHR24366:SF96">
    <property type="entry name" value="LEUCINE RICH REPEAT CONTAINING 53"/>
    <property type="match status" value="1"/>
</dbReference>
<dbReference type="PRINTS" id="PR00019">
    <property type="entry name" value="LEURICHRPT"/>
</dbReference>
<comment type="similarity">
    <text evidence="1">Belongs to the Toll-like receptor family.</text>
</comment>
<name>A0AAE1G8Q5_PETCI</name>
<organism evidence="8 9">
    <name type="scientific">Petrolisthes cinctipes</name>
    <name type="common">Flat porcelain crab</name>
    <dbReference type="NCBI Taxonomy" id="88211"/>
    <lineage>
        <taxon>Eukaryota</taxon>
        <taxon>Metazoa</taxon>
        <taxon>Ecdysozoa</taxon>
        <taxon>Arthropoda</taxon>
        <taxon>Crustacea</taxon>
        <taxon>Multicrustacea</taxon>
        <taxon>Malacostraca</taxon>
        <taxon>Eumalacostraca</taxon>
        <taxon>Eucarida</taxon>
        <taxon>Decapoda</taxon>
        <taxon>Pleocyemata</taxon>
        <taxon>Anomura</taxon>
        <taxon>Galatheoidea</taxon>
        <taxon>Porcellanidae</taxon>
        <taxon>Petrolisthes</taxon>
    </lineage>
</organism>
<dbReference type="SMART" id="SM00013">
    <property type="entry name" value="LRRNT"/>
    <property type="match status" value="1"/>
</dbReference>